<dbReference type="AlphaFoldDB" id="A0A381ZSV0"/>
<feature type="transmembrane region" description="Helical" evidence="1">
    <location>
        <begin position="20"/>
        <end position="38"/>
    </location>
</feature>
<reference evidence="2" key="1">
    <citation type="submission" date="2018-05" db="EMBL/GenBank/DDBJ databases">
        <authorList>
            <person name="Lanie J.A."/>
            <person name="Ng W.-L."/>
            <person name="Kazmierczak K.M."/>
            <person name="Andrzejewski T.M."/>
            <person name="Davidsen T.M."/>
            <person name="Wayne K.J."/>
            <person name="Tettelin H."/>
            <person name="Glass J.I."/>
            <person name="Rusch D."/>
            <person name="Podicherti R."/>
            <person name="Tsui H.-C.T."/>
            <person name="Winkler M.E."/>
        </authorList>
    </citation>
    <scope>NUCLEOTIDE SEQUENCE</scope>
</reference>
<evidence type="ECO:0008006" key="3">
    <source>
        <dbReference type="Google" id="ProtNLM"/>
    </source>
</evidence>
<feature type="transmembrane region" description="Helical" evidence="1">
    <location>
        <begin position="169"/>
        <end position="189"/>
    </location>
</feature>
<evidence type="ECO:0000256" key="1">
    <source>
        <dbReference type="SAM" id="Phobius"/>
    </source>
</evidence>
<accession>A0A381ZSV0</accession>
<dbReference type="EMBL" id="UINC01022532">
    <property type="protein sequence ID" value="SVA92355.1"/>
    <property type="molecule type" value="Genomic_DNA"/>
</dbReference>
<organism evidence="2">
    <name type="scientific">marine metagenome</name>
    <dbReference type="NCBI Taxonomy" id="408172"/>
    <lineage>
        <taxon>unclassified sequences</taxon>
        <taxon>metagenomes</taxon>
        <taxon>ecological metagenomes</taxon>
    </lineage>
</organism>
<gene>
    <name evidence="2" type="ORF">METZ01_LOCUS145209</name>
</gene>
<protein>
    <recommendedName>
        <fullName evidence="3">YtkA-like domain-containing protein</fullName>
    </recommendedName>
</protein>
<proteinExistence type="predicted"/>
<keyword evidence="1" id="KW-0472">Membrane</keyword>
<keyword evidence="1" id="KW-1133">Transmembrane helix</keyword>
<keyword evidence="1" id="KW-0812">Transmembrane</keyword>
<sequence length="197" mass="21214">VLSNISAASKFQVGIRIRPIVAVVIVVILQGSWFGLSLPSLEANGAVREYQKSLAGHYEIGIGTVPYSPSPGIVHFAVYVEDRDSKLRYSNAEVVLTGLGPVTDGNPRAILQRTSMNNAVLDPTSYEVNVPLTQEGSWTITVGVSADKGSAEAVFEIEVQETDAVVPTLTLVALIGFLIILGMSARAWVKEYRKKKT</sequence>
<name>A0A381ZSV0_9ZZZZ</name>
<feature type="non-terminal residue" evidence="2">
    <location>
        <position position="1"/>
    </location>
</feature>
<evidence type="ECO:0000313" key="2">
    <source>
        <dbReference type="EMBL" id="SVA92355.1"/>
    </source>
</evidence>